<evidence type="ECO:0000256" key="4">
    <source>
        <dbReference type="ARBA" id="ARBA00022490"/>
    </source>
</evidence>
<dbReference type="InterPro" id="IPR043519">
    <property type="entry name" value="NT_sf"/>
</dbReference>
<dbReference type="SUPFAM" id="SSF81631">
    <property type="entry name" value="PAP/OAS1 substrate-binding domain"/>
    <property type="match status" value="1"/>
</dbReference>
<feature type="region of interest" description="Disordered" evidence="8">
    <location>
        <begin position="423"/>
        <end position="450"/>
    </location>
</feature>
<organism evidence="11">
    <name type="scientific">Cladocopium goreaui</name>
    <dbReference type="NCBI Taxonomy" id="2562237"/>
    <lineage>
        <taxon>Eukaryota</taxon>
        <taxon>Sar</taxon>
        <taxon>Alveolata</taxon>
        <taxon>Dinophyceae</taxon>
        <taxon>Suessiales</taxon>
        <taxon>Symbiodiniaceae</taxon>
        <taxon>Cladocopium</taxon>
    </lineage>
</organism>
<comment type="cofactor">
    <cofactor evidence="1">
        <name>Mn(2+)</name>
        <dbReference type="ChEBI" id="CHEBI:29035"/>
    </cofactor>
</comment>
<feature type="domain" description="PAP-associated" evidence="9">
    <location>
        <begin position="231"/>
        <end position="289"/>
    </location>
</feature>
<dbReference type="Gene3D" id="3.30.460.10">
    <property type="entry name" value="Beta Polymerase, domain 2"/>
    <property type="match status" value="1"/>
</dbReference>
<feature type="compositionally biased region" description="Low complexity" evidence="8">
    <location>
        <begin position="388"/>
        <end position="402"/>
    </location>
</feature>
<feature type="compositionally biased region" description="Polar residues" evidence="8">
    <location>
        <begin position="525"/>
        <end position="542"/>
    </location>
</feature>
<dbReference type="CDD" id="cd05402">
    <property type="entry name" value="NT_PAP_TUTase"/>
    <property type="match status" value="1"/>
</dbReference>
<keyword evidence="12" id="KW-0548">Nucleotidyltransferase</keyword>
<keyword evidence="5" id="KW-0808">Transferase</keyword>
<dbReference type="GO" id="GO:0016779">
    <property type="term" value="F:nucleotidyltransferase activity"/>
    <property type="evidence" value="ECO:0007669"/>
    <property type="project" value="UniProtKB-KW"/>
</dbReference>
<keyword evidence="4" id="KW-0963">Cytoplasm</keyword>
<dbReference type="GO" id="GO:0031123">
    <property type="term" value="P:RNA 3'-end processing"/>
    <property type="evidence" value="ECO:0007669"/>
    <property type="project" value="TreeGrafter"/>
</dbReference>
<gene>
    <name evidence="11" type="ORF">C1SCF055_LOCUS8294</name>
</gene>
<reference evidence="12 13" key="2">
    <citation type="submission" date="2024-05" db="EMBL/GenBank/DDBJ databases">
        <authorList>
            <person name="Chen Y."/>
            <person name="Shah S."/>
            <person name="Dougan E. K."/>
            <person name="Thang M."/>
            <person name="Chan C."/>
        </authorList>
    </citation>
    <scope>NUCLEOTIDE SEQUENCE [LARGE SCALE GENOMIC DNA]</scope>
</reference>
<accession>A0A9P1FLM5</accession>
<keyword evidence="6" id="KW-0479">Metal-binding</keyword>
<dbReference type="InterPro" id="IPR054708">
    <property type="entry name" value="MTPAP-like_central"/>
</dbReference>
<dbReference type="Gene3D" id="1.10.1410.10">
    <property type="match status" value="1"/>
</dbReference>
<dbReference type="Pfam" id="PF03828">
    <property type="entry name" value="PAP_assoc"/>
    <property type="match status" value="1"/>
</dbReference>
<evidence type="ECO:0000313" key="11">
    <source>
        <dbReference type="EMBL" id="CAI3980421.1"/>
    </source>
</evidence>
<evidence type="ECO:0000256" key="5">
    <source>
        <dbReference type="ARBA" id="ARBA00022679"/>
    </source>
</evidence>
<evidence type="ECO:0000256" key="2">
    <source>
        <dbReference type="ARBA" id="ARBA00001946"/>
    </source>
</evidence>
<evidence type="ECO:0000313" key="12">
    <source>
        <dbReference type="EMBL" id="CAL4767733.1"/>
    </source>
</evidence>
<proteinExistence type="predicted"/>
<comment type="caution">
    <text evidence="11">The sequence shown here is derived from an EMBL/GenBank/DDBJ whole genome shotgun (WGS) entry which is preliminary data.</text>
</comment>
<evidence type="ECO:0000313" key="13">
    <source>
        <dbReference type="Proteomes" id="UP001152797"/>
    </source>
</evidence>
<dbReference type="PANTHER" id="PTHR12271">
    <property type="entry name" value="POLY A POLYMERASE CID PAP -RELATED"/>
    <property type="match status" value="1"/>
</dbReference>
<sequence>MSQNFPIISSLHFWVPHPTSSYIIPHHPTSSHIYNEAEAVANRLGRKWRVSPFGSATNGFGTKFSDLDATCYELKENEDEEEQKQPAEILSERLAPLLREHSEFAMAQEVLHARVPILKLCFEGELEVDLSCHNTLPLQNTKLLKAYSSLDERVRDLVITVKLWAKAHEVCGASQSHLSSYALTLMAIYFMQVHPKIKLVMLPVGLFKEDGNPDVEQKVKAARSSWNCSLSLGQMVLRFFQFYSQEFSWGKEVVSVRFGQRISSNETVLQKLKGRHCDRLHVEDPVDESRNLNCVLGEMQEMCLLQNIQATYARLQKHEGSWLVFPPQRAAKEEPHAGGEPAARPGRKLSVHDHLPIGQERMPAPTAAEALRHTDAEVTANTRTHSLSEASTAASCASSTDEATNEHQDHIGVRAADTGAYLEAPNGGAMRGHRHAKESRNGRESGTEACWMPGPMDKGFARGYGQHPEHAMHEHLMVDQGQEAGKSILRLVKSDVQQPADTGRAWAPASPPVPSSTLLPQPPQMAQSFTSALKTGQPVNLSPTAPPAAAPRPAEQQARPCRARKTLDIMAKVKISCEAHNQTEEKVWQ</sequence>
<comment type="cofactor">
    <cofactor evidence="2">
        <name>Mg(2+)</name>
        <dbReference type="ChEBI" id="CHEBI:18420"/>
    </cofactor>
</comment>
<protein>
    <submittedName>
        <fullName evidence="12">Terminal uridylyltransferase 7 (TUTase 7) (Zin c finger CCHC domain-containing protein 6)</fullName>
    </submittedName>
</protein>
<keyword evidence="7" id="KW-0460">Magnesium</keyword>
<dbReference type="Proteomes" id="UP001152797">
    <property type="component" value="Unassembled WGS sequence"/>
</dbReference>
<feature type="compositionally biased region" description="Low complexity" evidence="8">
    <location>
        <begin position="551"/>
        <end position="560"/>
    </location>
</feature>
<keyword evidence="13" id="KW-1185">Reference proteome</keyword>
<dbReference type="AlphaFoldDB" id="A0A9P1FLM5"/>
<feature type="region of interest" description="Disordered" evidence="8">
    <location>
        <begin position="380"/>
        <end position="407"/>
    </location>
</feature>
<comment type="subcellular location">
    <subcellularLocation>
        <location evidence="3">Cytoplasm</location>
    </subcellularLocation>
</comment>
<dbReference type="Pfam" id="PF22600">
    <property type="entry name" value="MTPAP-like_central"/>
    <property type="match status" value="1"/>
</dbReference>
<dbReference type="OrthoDB" id="416474at2759"/>
<dbReference type="GO" id="GO:0005737">
    <property type="term" value="C:cytoplasm"/>
    <property type="evidence" value="ECO:0007669"/>
    <property type="project" value="UniProtKB-SubCell"/>
</dbReference>
<dbReference type="GO" id="GO:0046872">
    <property type="term" value="F:metal ion binding"/>
    <property type="evidence" value="ECO:0007669"/>
    <property type="project" value="UniProtKB-KW"/>
</dbReference>
<name>A0A9P1FLM5_9DINO</name>
<evidence type="ECO:0000259" key="10">
    <source>
        <dbReference type="Pfam" id="PF22600"/>
    </source>
</evidence>
<reference evidence="11" key="1">
    <citation type="submission" date="2022-10" db="EMBL/GenBank/DDBJ databases">
        <authorList>
            <person name="Chen Y."/>
            <person name="Dougan E. K."/>
            <person name="Chan C."/>
            <person name="Rhodes N."/>
            <person name="Thang M."/>
        </authorList>
    </citation>
    <scope>NUCLEOTIDE SEQUENCE</scope>
</reference>
<feature type="region of interest" description="Disordered" evidence="8">
    <location>
        <begin position="499"/>
        <end position="561"/>
    </location>
</feature>
<dbReference type="SUPFAM" id="SSF81301">
    <property type="entry name" value="Nucleotidyltransferase"/>
    <property type="match status" value="1"/>
</dbReference>
<evidence type="ECO:0000256" key="8">
    <source>
        <dbReference type="SAM" id="MobiDB-lite"/>
    </source>
</evidence>
<feature type="domain" description="Poly(A) RNA polymerase mitochondrial-like central palm" evidence="10">
    <location>
        <begin position="33"/>
        <end position="148"/>
    </location>
</feature>
<dbReference type="EMBL" id="CAMXCT010000557">
    <property type="protein sequence ID" value="CAI3980421.1"/>
    <property type="molecule type" value="Genomic_DNA"/>
</dbReference>
<evidence type="ECO:0000259" key="9">
    <source>
        <dbReference type="Pfam" id="PF03828"/>
    </source>
</evidence>
<evidence type="ECO:0000256" key="3">
    <source>
        <dbReference type="ARBA" id="ARBA00004496"/>
    </source>
</evidence>
<dbReference type="EMBL" id="CAMXCT030000557">
    <property type="protein sequence ID" value="CAL4767733.1"/>
    <property type="molecule type" value="Genomic_DNA"/>
</dbReference>
<evidence type="ECO:0000256" key="1">
    <source>
        <dbReference type="ARBA" id="ARBA00001936"/>
    </source>
</evidence>
<dbReference type="PANTHER" id="PTHR12271:SF40">
    <property type="entry name" value="POLY(A) RNA POLYMERASE GLD2"/>
    <property type="match status" value="1"/>
</dbReference>
<dbReference type="EMBL" id="CAMXCT020000557">
    <property type="protein sequence ID" value="CAL1133796.1"/>
    <property type="molecule type" value="Genomic_DNA"/>
</dbReference>
<evidence type="ECO:0000256" key="7">
    <source>
        <dbReference type="ARBA" id="ARBA00022842"/>
    </source>
</evidence>
<dbReference type="InterPro" id="IPR002058">
    <property type="entry name" value="PAP_assoc"/>
</dbReference>
<evidence type="ECO:0000256" key="6">
    <source>
        <dbReference type="ARBA" id="ARBA00022723"/>
    </source>
</evidence>